<gene>
    <name evidence="1" type="ORF">DWU98_13060</name>
</gene>
<dbReference type="EMBL" id="QRBE01000007">
    <property type="protein sequence ID" value="RDS80866.1"/>
    <property type="molecule type" value="Genomic_DNA"/>
</dbReference>
<protein>
    <submittedName>
        <fullName evidence="1">Uncharacterized protein</fullName>
    </submittedName>
</protein>
<proteinExistence type="predicted"/>
<keyword evidence="2" id="KW-1185">Reference proteome</keyword>
<dbReference type="AlphaFoldDB" id="A0A370WXS8"/>
<sequence length="63" mass="7054">MLLPPIACLELISISLSIPPLNQLSKDSMRPQRLPKNDPVCTALDEQKSKSLKELKAYVCLYV</sequence>
<dbReference type="Proteomes" id="UP000254258">
    <property type="component" value="Unassembled WGS sequence"/>
</dbReference>
<accession>A0A370WXS8</accession>
<name>A0A370WXS8_9GAMM</name>
<evidence type="ECO:0000313" key="1">
    <source>
        <dbReference type="EMBL" id="RDS80866.1"/>
    </source>
</evidence>
<comment type="caution">
    <text evidence="1">The sequence shown here is derived from an EMBL/GenBank/DDBJ whole genome shotgun (WGS) entry which is preliminary data.</text>
</comment>
<reference evidence="1 2" key="1">
    <citation type="submission" date="2018-07" db="EMBL/GenBank/DDBJ databases">
        <title>Dyella monticola sp. nov. and Dyella psychrodurans sp. nov. isolated from monsoon evergreen broad-leaved forest soil of Dinghu Mountain, China.</title>
        <authorList>
            <person name="Gao Z."/>
            <person name="Qiu L."/>
        </authorList>
    </citation>
    <scope>NUCLEOTIDE SEQUENCE [LARGE SCALE GENOMIC DNA]</scope>
    <source>
        <strain evidence="1 2">4G-K06</strain>
    </source>
</reference>
<evidence type="ECO:0000313" key="2">
    <source>
        <dbReference type="Proteomes" id="UP000254258"/>
    </source>
</evidence>
<organism evidence="1 2">
    <name type="scientific">Dyella monticola</name>
    <dbReference type="NCBI Taxonomy" id="1927958"/>
    <lineage>
        <taxon>Bacteria</taxon>
        <taxon>Pseudomonadati</taxon>
        <taxon>Pseudomonadota</taxon>
        <taxon>Gammaproteobacteria</taxon>
        <taxon>Lysobacterales</taxon>
        <taxon>Rhodanobacteraceae</taxon>
        <taxon>Dyella</taxon>
    </lineage>
</organism>